<dbReference type="Proteomes" id="UP001353858">
    <property type="component" value="Unassembled WGS sequence"/>
</dbReference>
<dbReference type="PANTHER" id="PTHR43684:SF1">
    <property type="entry name" value="ENOYL-COA DELTA ISOMERASE 2"/>
    <property type="match status" value="1"/>
</dbReference>
<dbReference type="PANTHER" id="PTHR43684">
    <property type="match status" value="1"/>
</dbReference>
<dbReference type="GO" id="GO:0005777">
    <property type="term" value="C:peroxisome"/>
    <property type="evidence" value="ECO:0007669"/>
    <property type="project" value="UniProtKB-SubCell"/>
</dbReference>
<comment type="caution">
    <text evidence="4">The sequence shown here is derived from an EMBL/GenBank/DDBJ whole genome shotgun (WGS) entry which is preliminary data.</text>
</comment>
<keyword evidence="2" id="KW-0576">Peroxisome</keyword>
<evidence type="ECO:0000313" key="4">
    <source>
        <dbReference type="EMBL" id="KAK4877498.1"/>
    </source>
</evidence>
<dbReference type="AlphaFoldDB" id="A0AAN7SN36"/>
<evidence type="ECO:0000256" key="3">
    <source>
        <dbReference type="ARBA" id="ARBA00023235"/>
    </source>
</evidence>
<evidence type="ECO:0000256" key="1">
    <source>
        <dbReference type="ARBA" id="ARBA00004275"/>
    </source>
</evidence>
<dbReference type="InterPro" id="IPR051053">
    <property type="entry name" value="ECH/Chromodomain_protein"/>
</dbReference>
<dbReference type="InterPro" id="IPR029045">
    <property type="entry name" value="ClpP/crotonase-like_dom_sf"/>
</dbReference>
<dbReference type="InterPro" id="IPR001753">
    <property type="entry name" value="Enoyl-CoA_hydra/iso"/>
</dbReference>
<proteinExistence type="predicted"/>
<sequence length="242" mass="27411">MESHKEVIISMENGVRLVKFNRPHKKNAISFNMYKIIIDILNEDAKNDEVVLTVITGTGNYYSSGVDLKSKYFSSSQKPVSKKTNLYLQFIDAFIRYPKLLIAVVNGPAIGIAVTTLALCDVVYASDCATFSTPFLNFSLPPEGCSSYMFPRIMGKTEEALKFNFISKIFPHEHLENQIKELLNYGMLNRTFITNCKKLINNNIKNTLLEINLIEESAMEESYRSGAVTKSIKAYFNEKSKL</sequence>
<keyword evidence="3" id="KW-0413">Isomerase</keyword>
<evidence type="ECO:0000313" key="5">
    <source>
        <dbReference type="Proteomes" id="UP001353858"/>
    </source>
</evidence>
<dbReference type="CDD" id="cd06558">
    <property type="entry name" value="crotonase-like"/>
    <property type="match status" value="1"/>
</dbReference>
<reference evidence="5" key="1">
    <citation type="submission" date="2023-01" db="EMBL/GenBank/DDBJ databases">
        <title>Key to firefly adult light organ development and bioluminescence: homeobox transcription factors regulate luciferase expression and transportation to peroxisome.</title>
        <authorList>
            <person name="Fu X."/>
        </authorList>
    </citation>
    <scope>NUCLEOTIDE SEQUENCE [LARGE SCALE GENOMIC DNA]</scope>
</reference>
<evidence type="ECO:0008006" key="6">
    <source>
        <dbReference type="Google" id="ProtNLM"/>
    </source>
</evidence>
<protein>
    <recommendedName>
        <fullName evidence="6">Enoyl-CoA delta isomerase 2, mitochondrial</fullName>
    </recommendedName>
</protein>
<dbReference type="SUPFAM" id="SSF52096">
    <property type="entry name" value="ClpP/crotonase"/>
    <property type="match status" value="1"/>
</dbReference>
<name>A0AAN7SN36_9COLE</name>
<dbReference type="Pfam" id="PF00378">
    <property type="entry name" value="ECH_1"/>
    <property type="match status" value="1"/>
</dbReference>
<comment type="subcellular location">
    <subcellularLocation>
        <location evidence="1">Peroxisome</location>
    </subcellularLocation>
</comment>
<organism evidence="4 5">
    <name type="scientific">Aquatica leii</name>
    <dbReference type="NCBI Taxonomy" id="1421715"/>
    <lineage>
        <taxon>Eukaryota</taxon>
        <taxon>Metazoa</taxon>
        <taxon>Ecdysozoa</taxon>
        <taxon>Arthropoda</taxon>
        <taxon>Hexapoda</taxon>
        <taxon>Insecta</taxon>
        <taxon>Pterygota</taxon>
        <taxon>Neoptera</taxon>
        <taxon>Endopterygota</taxon>
        <taxon>Coleoptera</taxon>
        <taxon>Polyphaga</taxon>
        <taxon>Elateriformia</taxon>
        <taxon>Elateroidea</taxon>
        <taxon>Lampyridae</taxon>
        <taxon>Luciolinae</taxon>
        <taxon>Aquatica</taxon>
    </lineage>
</organism>
<dbReference type="GO" id="GO:0004165">
    <property type="term" value="F:delta(3)-delta(2)-enoyl-CoA isomerase activity"/>
    <property type="evidence" value="ECO:0007669"/>
    <property type="project" value="UniProtKB-ARBA"/>
</dbReference>
<dbReference type="Gene3D" id="3.90.226.10">
    <property type="entry name" value="2-enoyl-CoA Hydratase, Chain A, domain 1"/>
    <property type="match status" value="1"/>
</dbReference>
<evidence type="ECO:0000256" key="2">
    <source>
        <dbReference type="ARBA" id="ARBA00023140"/>
    </source>
</evidence>
<dbReference type="EMBL" id="JARPUR010000004">
    <property type="protein sequence ID" value="KAK4877498.1"/>
    <property type="molecule type" value="Genomic_DNA"/>
</dbReference>
<gene>
    <name evidence="4" type="ORF">RN001_010004</name>
</gene>
<accession>A0AAN7SN36</accession>
<keyword evidence="5" id="KW-1185">Reference proteome</keyword>